<proteinExistence type="inferred from homology"/>
<dbReference type="EMBL" id="JBHTIW010000039">
    <property type="protein sequence ID" value="MFD0923664.1"/>
    <property type="molecule type" value="Genomic_DNA"/>
</dbReference>
<dbReference type="InterPro" id="IPR013149">
    <property type="entry name" value="ADH-like_C"/>
</dbReference>
<comment type="cofactor">
    <cofactor evidence="1 5">
        <name>Zn(2+)</name>
        <dbReference type="ChEBI" id="CHEBI:29105"/>
    </cofactor>
</comment>
<name>A0ABW3FZ38_9PSEU</name>
<gene>
    <name evidence="7" type="ORF">ACFQ16_28300</name>
</gene>
<dbReference type="Pfam" id="PF08240">
    <property type="entry name" value="ADH_N"/>
    <property type="match status" value="1"/>
</dbReference>
<dbReference type="InterPro" id="IPR002328">
    <property type="entry name" value="ADH_Zn_CS"/>
</dbReference>
<dbReference type="PROSITE" id="PS00059">
    <property type="entry name" value="ADH_ZINC"/>
    <property type="match status" value="1"/>
</dbReference>
<comment type="caution">
    <text evidence="7">The sequence shown here is derived from an EMBL/GenBank/DDBJ whole genome shotgun (WGS) entry which is preliminary data.</text>
</comment>
<dbReference type="SUPFAM" id="SSF50129">
    <property type="entry name" value="GroES-like"/>
    <property type="match status" value="1"/>
</dbReference>
<accession>A0ABW3FZ38</accession>
<dbReference type="Gene3D" id="3.90.180.10">
    <property type="entry name" value="Medium-chain alcohol dehydrogenases, catalytic domain"/>
    <property type="match status" value="1"/>
</dbReference>
<keyword evidence="8" id="KW-1185">Reference proteome</keyword>
<reference evidence="8" key="1">
    <citation type="journal article" date="2019" name="Int. J. Syst. Evol. Microbiol.">
        <title>The Global Catalogue of Microorganisms (GCM) 10K type strain sequencing project: providing services to taxonomists for standard genome sequencing and annotation.</title>
        <authorList>
            <consortium name="The Broad Institute Genomics Platform"/>
            <consortium name="The Broad Institute Genome Sequencing Center for Infectious Disease"/>
            <person name="Wu L."/>
            <person name="Ma J."/>
        </authorList>
    </citation>
    <scope>NUCLEOTIDE SEQUENCE [LARGE SCALE GENOMIC DNA]</scope>
    <source>
        <strain evidence="8">CCUG 56401</strain>
    </source>
</reference>
<dbReference type="Proteomes" id="UP001597018">
    <property type="component" value="Unassembled WGS sequence"/>
</dbReference>
<dbReference type="PANTHER" id="PTHR43401:SF2">
    <property type="entry name" value="L-THREONINE 3-DEHYDROGENASE"/>
    <property type="match status" value="1"/>
</dbReference>
<evidence type="ECO:0000313" key="8">
    <source>
        <dbReference type="Proteomes" id="UP001597018"/>
    </source>
</evidence>
<evidence type="ECO:0000313" key="7">
    <source>
        <dbReference type="EMBL" id="MFD0923664.1"/>
    </source>
</evidence>
<feature type="domain" description="Enoyl reductase (ER)" evidence="6">
    <location>
        <begin position="13"/>
        <end position="342"/>
    </location>
</feature>
<dbReference type="Pfam" id="PF00107">
    <property type="entry name" value="ADH_zinc_N"/>
    <property type="match status" value="1"/>
</dbReference>
<evidence type="ECO:0000259" key="6">
    <source>
        <dbReference type="SMART" id="SM00829"/>
    </source>
</evidence>
<keyword evidence="3 5" id="KW-0862">Zinc</keyword>
<evidence type="ECO:0000256" key="1">
    <source>
        <dbReference type="ARBA" id="ARBA00001947"/>
    </source>
</evidence>
<keyword evidence="2 5" id="KW-0479">Metal-binding</keyword>
<dbReference type="InterPro" id="IPR050129">
    <property type="entry name" value="Zn_alcohol_dh"/>
</dbReference>
<organism evidence="7 8">
    <name type="scientific">Saccharopolyspora rosea</name>
    <dbReference type="NCBI Taxonomy" id="524884"/>
    <lineage>
        <taxon>Bacteria</taxon>
        <taxon>Bacillati</taxon>
        <taxon>Actinomycetota</taxon>
        <taxon>Actinomycetes</taxon>
        <taxon>Pseudonocardiales</taxon>
        <taxon>Pseudonocardiaceae</taxon>
        <taxon>Saccharopolyspora</taxon>
    </lineage>
</organism>
<dbReference type="SMART" id="SM00829">
    <property type="entry name" value="PKS_ER"/>
    <property type="match status" value="1"/>
</dbReference>
<evidence type="ECO:0000256" key="5">
    <source>
        <dbReference type="RuleBase" id="RU361277"/>
    </source>
</evidence>
<keyword evidence="4" id="KW-0560">Oxidoreductase</keyword>
<dbReference type="InterPro" id="IPR020843">
    <property type="entry name" value="ER"/>
</dbReference>
<dbReference type="PANTHER" id="PTHR43401">
    <property type="entry name" value="L-THREONINE 3-DEHYDROGENASE"/>
    <property type="match status" value="1"/>
</dbReference>
<evidence type="ECO:0000256" key="4">
    <source>
        <dbReference type="ARBA" id="ARBA00023002"/>
    </source>
</evidence>
<evidence type="ECO:0000256" key="2">
    <source>
        <dbReference type="ARBA" id="ARBA00022723"/>
    </source>
</evidence>
<comment type="similarity">
    <text evidence="5">Belongs to the zinc-containing alcohol dehydrogenase family.</text>
</comment>
<sequence length="348" mass="35920">MVERRTMRAAVLRAVGDLAVRDHPVPRPGSEEVLVAVHAAGVCHTDLHLVDAVPEAPPLPLVLGHEFAGEVVECGPGAPDSLLGRRVLVYYYNGCGECRWCGRGAENLCPDLRQKWGFTADGGFAEYVRVAARCCVVLPDSVSTADAAALGCSGTTALHAVNRVAAVRDGDVVVVLGVGGVGLSVVQAARSAGATVIAAGRSAANLRRARELGAAATVDTGRDGLDSAVRELTGGDGWDVAFDMVGSGGTPGAALRCARSGGTLVLVGYTGEPAAVDVARIVTNELVVRGAVGSTLDDAREVVRLAAQGRMTPTISQVHSLENAGTALRMLREDRCQGRAVLVPRHLA</sequence>
<dbReference type="InterPro" id="IPR036291">
    <property type="entry name" value="NAD(P)-bd_dom_sf"/>
</dbReference>
<dbReference type="InterPro" id="IPR013154">
    <property type="entry name" value="ADH-like_N"/>
</dbReference>
<dbReference type="SUPFAM" id="SSF51735">
    <property type="entry name" value="NAD(P)-binding Rossmann-fold domains"/>
    <property type="match status" value="1"/>
</dbReference>
<dbReference type="RefSeq" id="WP_263253162.1">
    <property type="nucleotide sequence ID" value="NZ_BAABLT010000039.1"/>
</dbReference>
<evidence type="ECO:0000256" key="3">
    <source>
        <dbReference type="ARBA" id="ARBA00022833"/>
    </source>
</evidence>
<dbReference type="InterPro" id="IPR011032">
    <property type="entry name" value="GroES-like_sf"/>
</dbReference>
<protein>
    <submittedName>
        <fullName evidence="7">Alcohol dehydrogenase catalytic domain-containing protein</fullName>
    </submittedName>
</protein>